<proteinExistence type="predicted"/>
<name>A0AAV2DH18_9ROSI</name>
<gene>
    <name evidence="1" type="ORF">LTRI10_LOCUS14573</name>
</gene>
<keyword evidence="2" id="KW-1185">Reference proteome</keyword>
<dbReference type="AlphaFoldDB" id="A0AAV2DH18"/>
<evidence type="ECO:0000313" key="2">
    <source>
        <dbReference type="Proteomes" id="UP001497516"/>
    </source>
</evidence>
<accession>A0AAV2DH18</accession>
<organism evidence="1 2">
    <name type="scientific">Linum trigynum</name>
    <dbReference type="NCBI Taxonomy" id="586398"/>
    <lineage>
        <taxon>Eukaryota</taxon>
        <taxon>Viridiplantae</taxon>
        <taxon>Streptophyta</taxon>
        <taxon>Embryophyta</taxon>
        <taxon>Tracheophyta</taxon>
        <taxon>Spermatophyta</taxon>
        <taxon>Magnoliopsida</taxon>
        <taxon>eudicotyledons</taxon>
        <taxon>Gunneridae</taxon>
        <taxon>Pentapetalae</taxon>
        <taxon>rosids</taxon>
        <taxon>fabids</taxon>
        <taxon>Malpighiales</taxon>
        <taxon>Linaceae</taxon>
        <taxon>Linum</taxon>
    </lineage>
</organism>
<dbReference type="Proteomes" id="UP001497516">
    <property type="component" value="Chromosome 2"/>
</dbReference>
<reference evidence="1 2" key="1">
    <citation type="submission" date="2024-04" db="EMBL/GenBank/DDBJ databases">
        <authorList>
            <person name="Fracassetti M."/>
        </authorList>
    </citation>
    <scope>NUCLEOTIDE SEQUENCE [LARGE SCALE GENOMIC DNA]</scope>
</reference>
<evidence type="ECO:0008006" key="3">
    <source>
        <dbReference type="Google" id="ProtNLM"/>
    </source>
</evidence>
<sequence>MTTATATVTTINDLPEAILSVIVASVSDIRARNSLSLVNQKFVSLGRATRSSLAIRGNARDLFLIPTCFRSVTHLDLSLLSPWGHSFLLSSADAQLLAALLAGKFPSVTSLTVYSRSPLTLDVLLAHWPRLSHLKLIRWHQRPSSLQLGDDF</sequence>
<protein>
    <recommendedName>
        <fullName evidence="3">F-box domain-containing protein</fullName>
    </recommendedName>
</protein>
<evidence type="ECO:0000313" key="1">
    <source>
        <dbReference type="EMBL" id="CAL1372577.1"/>
    </source>
</evidence>
<dbReference type="EMBL" id="OZ034815">
    <property type="protein sequence ID" value="CAL1372577.1"/>
    <property type="molecule type" value="Genomic_DNA"/>
</dbReference>